<feature type="compositionally biased region" description="Polar residues" evidence="1">
    <location>
        <begin position="416"/>
        <end position="451"/>
    </location>
</feature>
<proteinExistence type="predicted"/>
<dbReference type="EMBL" id="LNIX01000001">
    <property type="protein sequence ID" value="OXA61436.1"/>
    <property type="molecule type" value="Genomic_DNA"/>
</dbReference>
<dbReference type="OrthoDB" id="392925at2759"/>
<dbReference type="Pfam" id="PF11977">
    <property type="entry name" value="RNase_Zc3h12a"/>
    <property type="match status" value="1"/>
</dbReference>
<organism evidence="3 4">
    <name type="scientific">Folsomia candida</name>
    <name type="common">Springtail</name>
    <dbReference type="NCBI Taxonomy" id="158441"/>
    <lineage>
        <taxon>Eukaryota</taxon>
        <taxon>Metazoa</taxon>
        <taxon>Ecdysozoa</taxon>
        <taxon>Arthropoda</taxon>
        <taxon>Hexapoda</taxon>
        <taxon>Collembola</taxon>
        <taxon>Entomobryomorpha</taxon>
        <taxon>Isotomoidea</taxon>
        <taxon>Isotomidae</taxon>
        <taxon>Proisotominae</taxon>
        <taxon>Folsomia</taxon>
    </lineage>
</organism>
<dbReference type="GO" id="GO:0004521">
    <property type="term" value="F:RNA endonuclease activity"/>
    <property type="evidence" value="ECO:0007669"/>
    <property type="project" value="TreeGrafter"/>
</dbReference>
<dbReference type="CDD" id="cd18719">
    <property type="entry name" value="PIN_Zc3h12a-N4BP1-like"/>
    <property type="match status" value="1"/>
</dbReference>
<feature type="compositionally biased region" description="Basic residues" evidence="1">
    <location>
        <begin position="352"/>
        <end position="362"/>
    </location>
</feature>
<feature type="compositionally biased region" description="Low complexity" evidence="1">
    <location>
        <begin position="142"/>
        <end position="156"/>
    </location>
</feature>
<feature type="compositionally biased region" description="Basic residues" evidence="1">
    <location>
        <begin position="108"/>
        <end position="125"/>
    </location>
</feature>
<dbReference type="FunFam" id="3.40.50.11980:FF:000001">
    <property type="entry name" value="ZC3H12A isoform 1"/>
    <property type="match status" value="1"/>
</dbReference>
<dbReference type="AlphaFoldDB" id="A0A226EXV4"/>
<evidence type="ECO:0000313" key="4">
    <source>
        <dbReference type="Proteomes" id="UP000198287"/>
    </source>
</evidence>
<feature type="region of interest" description="Disordered" evidence="1">
    <location>
        <begin position="103"/>
        <end position="199"/>
    </location>
</feature>
<sequence length="639" mass="72012">MQEFHKQEPLRKIYSRITTFTKICQEHIIVTKPVSDINAKNRFHSVANLEVDATKFCDRARFNFDLNFDGGKSRPLRLRNKETSDSLRVKNFYESRSQEVLLGDMRKSRGGKARLSPAKKRKLSPRKSTLQHRQSLKRQDSPSEPSFSLSSSSQSSRVTRGANDSVIILSPTKAQPTNKSKSSPRGGPGVNPTMANSQHLKRIRLLDSSSTSTRSSGNETIDLVDDDDEEDYLDLLNEEEATIKPNVPKIEDKEIILLSDEDSKSELSELPAPVMPVGIITGGNEDCEIIAVKVVGTHDSTSRRKSLSNSGKFPVGQRKSLNLSYKNVKSAVDKAKKCISSNLAKTSGASHAIRKNKNKQKKGSQGPKMLGHGNRRPYLEFQTPVSMQKSKPPQRRPTSPIFLLDRELGPANRANRATNFQSGRPSHFPSTSSVWRRGPTSSRGMRETTPNPFFGRMPVPLLPPQQPLIPVEPNFISVPKTSQELRTPVDGSNVAMSHKGKKTFSCRGIQICVEFFKRRGHEVVAFVPQYRRKHSESEDTDILDAMETEGTVKFTPSREVGGKRIAAYDDRFIVQYAHLKEAIIISNDNFKDIYEEQPEWRETLKFRILQFTWMDEHCIMFPTDPMGRGGPNLETFLRF</sequence>
<protein>
    <recommendedName>
        <fullName evidence="2">RNase NYN domain-containing protein</fullName>
    </recommendedName>
</protein>
<dbReference type="GO" id="GO:0036464">
    <property type="term" value="C:cytoplasmic ribonucleoprotein granule"/>
    <property type="evidence" value="ECO:0007669"/>
    <property type="project" value="TreeGrafter"/>
</dbReference>
<feature type="region of interest" description="Disordered" evidence="1">
    <location>
        <begin position="416"/>
        <end position="453"/>
    </location>
</feature>
<dbReference type="GO" id="GO:0003729">
    <property type="term" value="F:mRNA binding"/>
    <property type="evidence" value="ECO:0007669"/>
    <property type="project" value="TreeGrafter"/>
</dbReference>
<dbReference type="Proteomes" id="UP000198287">
    <property type="component" value="Unassembled WGS sequence"/>
</dbReference>
<evidence type="ECO:0000259" key="2">
    <source>
        <dbReference type="Pfam" id="PF11977"/>
    </source>
</evidence>
<dbReference type="InterPro" id="IPR051101">
    <property type="entry name" value="ZC3H12/N4BP1_RNase_Reg"/>
</dbReference>
<feature type="compositionally biased region" description="Polar residues" evidence="1">
    <location>
        <begin position="172"/>
        <end position="183"/>
    </location>
</feature>
<gene>
    <name evidence="3" type="ORF">Fcan01_02010</name>
</gene>
<name>A0A226EXV4_FOLCA</name>
<dbReference type="Gene3D" id="3.40.50.11980">
    <property type="match status" value="1"/>
</dbReference>
<dbReference type="PANTHER" id="PTHR12876:SF35">
    <property type="entry name" value="LD08718P-RELATED"/>
    <property type="match status" value="1"/>
</dbReference>
<dbReference type="InterPro" id="IPR021869">
    <property type="entry name" value="RNase_Zc3h12_NYN"/>
</dbReference>
<keyword evidence="4" id="KW-1185">Reference proteome</keyword>
<reference evidence="3 4" key="1">
    <citation type="submission" date="2015-12" db="EMBL/GenBank/DDBJ databases">
        <title>The genome of Folsomia candida.</title>
        <authorList>
            <person name="Faddeeva A."/>
            <person name="Derks M.F."/>
            <person name="Anvar Y."/>
            <person name="Smit S."/>
            <person name="Van Straalen N."/>
            <person name="Roelofs D."/>
        </authorList>
    </citation>
    <scope>NUCLEOTIDE SEQUENCE [LARGE SCALE GENOMIC DNA]</scope>
    <source>
        <strain evidence="3 4">VU population</strain>
        <tissue evidence="3">Whole body</tissue>
    </source>
</reference>
<dbReference type="GO" id="GO:0005634">
    <property type="term" value="C:nucleus"/>
    <property type="evidence" value="ECO:0007669"/>
    <property type="project" value="TreeGrafter"/>
</dbReference>
<evidence type="ECO:0000256" key="1">
    <source>
        <dbReference type="SAM" id="MobiDB-lite"/>
    </source>
</evidence>
<accession>A0A226EXV4</accession>
<comment type="caution">
    <text evidence="3">The sequence shown here is derived from an EMBL/GenBank/DDBJ whole genome shotgun (WGS) entry which is preliminary data.</text>
</comment>
<dbReference type="PANTHER" id="PTHR12876">
    <property type="entry name" value="N4BP1-RELATED"/>
    <property type="match status" value="1"/>
</dbReference>
<feature type="domain" description="RNase NYN" evidence="2">
    <location>
        <begin position="489"/>
        <end position="634"/>
    </location>
</feature>
<feature type="region of interest" description="Disordered" evidence="1">
    <location>
        <begin position="344"/>
        <end position="377"/>
    </location>
</feature>
<evidence type="ECO:0000313" key="3">
    <source>
        <dbReference type="EMBL" id="OXA61436.1"/>
    </source>
</evidence>